<evidence type="ECO:0000313" key="2">
    <source>
        <dbReference type="Proteomes" id="UP001303115"/>
    </source>
</evidence>
<keyword evidence="1" id="KW-0808">Transferase</keyword>
<dbReference type="AlphaFoldDB" id="A0AAN6PGP7"/>
<dbReference type="Proteomes" id="UP001303115">
    <property type="component" value="Unassembled WGS sequence"/>
</dbReference>
<dbReference type="SUPFAM" id="SSF56112">
    <property type="entry name" value="Protein kinase-like (PK-like)"/>
    <property type="match status" value="1"/>
</dbReference>
<evidence type="ECO:0000313" key="1">
    <source>
        <dbReference type="EMBL" id="KAK4038215.1"/>
    </source>
</evidence>
<name>A0AAN6PGP7_9PEZI</name>
<dbReference type="InterPro" id="IPR011009">
    <property type="entry name" value="Kinase-like_dom_sf"/>
</dbReference>
<dbReference type="EMBL" id="MU854436">
    <property type="protein sequence ID" value="KAK4038215.1"/>
    <property type="molecule type" value="Genomic_DNA"/>
</dbReference>
<dbReference type="GO" id="GO:0016301">
    <property type="term" value="F:kinase activity"/>
    <property type="evidence" value="ECO:0007669"/>
    <property type="project" value="UniProtKB-KW"/>
</dbReference>
<sequence length="137" mass="15427">MVDAILTLVRKTSRVGRGCQGTLGGGELLLLDNYQELVKAGVTAEQEILTRHFCYFGPVTEGLVKRVEVEDWCHNLKLASATADRALKEQPELRFERWSEDLGPEAQDMIAGMTNMDPTARTTIDQILAHPWWQLDE</sequence>
<reference evidence="2" key="1">
    <citation type="journal article" date="2023" name="Mol. Phylogenet. Evol.">
        <title>Genome-scale phylogeny and comparative genomics of the fungal order Sordariales.</title>
        <authorList>
            <person name="Hensen N."/>
            <person name="Bonometti L."/>
            <person name="Westerberg I."/>
            <person name="Brannstrom I.O."/>
            <person name="Guillou S."/>
            <person name="Cros-Aarteil S."/>
            <person name="Calhoun S."/>
            <person name="Haridas S."/>
            <person name="Kuo A."/>
            <person name="Mondo S."/>
            <person name="Pangilinan J."/>
            <person name="Riley R."/>
            <person name="LaButti K."/>
            <person name="Andreopoulos B."/>
            <person name="Lipzen A."/>
            <person name="Chen C."/>
            <person name="Yan M."/>
            <person name="Daum C."/>
            <person name="Ng V."/>
            <person name="Clum A."/>
            <person name="Steindorff A."/>
            <person name="Ohm R.A."/>
            <person name="Martin F."/>
            <person name="Silar P."/>
            <person name="Natvig D.O."/>
            <person name="Lalanne C."/>
            <person name="Gautier V."/>
            <person name="Ament-Velasquez S.L."/>
            <person name="Kruys A."/>
            <person name="Hutchinson M.I."/>
            <person name="Powell A.J."/>
            <person name="Barry K."/>
            <person name="Miller A.N."/>
            <person name="Grigoriev I.V."/>
            <person name="Debuchy R."/>
            <person name="Gladieux P."/>
            <person name="Hiltunen Thoren M."/>
            <person name="Johannesson H."/>
        </authorList>
    </citation>
    <scope>NUCLEOTIDE SEQUENCE [LARGE SCALE GENOMIC DNA]</scope>
    <source>
        <strain evidence="2">CBS 284.82</strain>
    </source>
</reference>
<accession>A0AAN6PGP7</accession>
<comment type="caution">
    <text evidence="1">The sequence shown here is derived from an EMBL/GenBank/DDBJ whole genome shotgun (WGS) entry which is preliminary data.</text>
</comment>
<organism evidence="1 2">
    <name type="scientific">Parachaetomium inaequale</name>
    <dbReference type="NCBI Taxonomy" id="2588326"/>
    <lineage>
        <taxon>Eukaryota</taxon>
        <taxon>Fungi</taxon>
        <taxon>Dikarya</taxon>
        <taxon>Ascomycota</taxon>
        <taxon>Pezizomycotina</taxon>
        <taxon>Sordariomycetes</taxon>
        <taxon>Sordariomycetidae</taxon>
        <taxon>Sordariales</taxon>
        <taxon>Chaetomiaceae</taxon>
        <taxon>Parachaetomium</taxon>
    </lineage>
</organism>
<keyword evidence="1" id="KW-0418">Kinase</keyword>
<proteinExistence type="predicted"/>
<protein>
    <submittedName>
        <fullName evidence="1">Kinase-like protein</fullName>
    </submittedName>
</protein>
<keyword evidence="2" id="KW-1185">Reference proteome</keyword>
<gene>
    <name evidence="1" type="ORF">C8A01DRAFT_37858</name>
</gene>
<dbReference type="Gene3D" id="1.10.510.10">
    <property type="entry name" value="Transferase(Phosphotransferase) domain 1"/>
    <property type="match status" value="1"/>
</dbReference>